<name>A0A9W9I895_9EURO</name>
<dbReference type="InterPro" id="IPR054586">
    <property type="entry name" value="MACPF_1_fungal"/>
</dbReference>
<dbReference type="OrthoDB" id="2562973at2759"/>
<feature type="compositionally biased region" description="Basic and acidic residues" evidence="1">
    <location>
        <begin position="101"/>
        <end position="110"/>
    </location>
</feature>
<protein>
    <recommendedName>
        <fullName evidence="2">MACPF-like domain-containing protein</fullName>
    </recommendedName>
</protein>
<keyword evidence="4" id="KW-1185">Reference proteome</keyword>
<dbReference type="EMBL" id="JAPQKO010000003">
    <property type="protein sequence ID" value="KAJ5172169.1"/>
    <property type="molecule type" value="Genomic_DNA"/>
</dbReference>
<proteinExistence type="predicted"/>
<accession>A0A9W9I895</accession>
<reference evidence="3" key="1">
    <citation type="submission" date="2022-11" db="EMBL/GenBank/DDBJ databases">
        <authorList>
            <person name="Petersen C."/>
        </authorList>
    </citation>
    <scope>NUCLEOTIDE SEQUENCE</scope>
    <source>
        <strain evidence="3">IBT 21917</strain>
    </source>
</reference>
<dbReference type="AlphaFoldDB" id="A0A9W9I895"/>
<reference evidence="3" key="2">
    <citation type="journal article" date="2023" name="IMA Fungus">
        <title>Comparative genomic study of the Penicillium genus elucidates a diverse pangenome and 15 lateral gene transfer events.</title>
        <authorList>
            <person name="Petersen C."/>
            <person name="Sorensen T."/>
            <person name="Nielsen M.R."/>
            <person name="Sondergaard T.E."/>
            <person name="Sorensen J.L."/>
            <person name="Fitzpatrick D.A."/>
            <person name="Frisvad J.C."/>
            <person name="Nielsen K.L."/>
        </authorList>
    </citation>
    <scope>NUCLEOTIDE SEQUENCE</scope>
    <source>
        <strain evidence="3">IBT 21917</strain>
    </source>
</reference>
<feature type="region of interest" description="Disordered" evidence="1">
    <location>
        <begin position="87"/>
        <end position="110"/>
    </location>
</feature>
<evidence type="ECO:0000313" key="4">
    <source>
        <dbReference type="Proteomes" id="UP001146351"/>
    </source>
</evidence>
<dbReference type="Pfam" id="PF22693">
    <property type="entry name" value="MACPF_1"/>
    <property type="match status" value="1"/>
</dbReference>
<evidence type="ECO:0000259" key="2">
    <source>
        <dbReference type="Pfam" id="PF22693"/>
    </source>
</evidence>
<feature type="compositionally biased region" description="Acidic residues" evidence="1">
    <location>
        <begin position="87"/>
        <end position="100"/>
    </location>
</feature>
<evidence type="ECO:0000256" key="1">
    <source>
        <dbReference type="SAM" id="MobiDB-lite"/>
    </source>
</evidence>
<sequence>MSATGQTAILRVYHYDSGTKSIRQKSTIQMPDNKDISEIDLSFIRSLLVQAKIFDSPDVSAPFCNTVGAKMKDNMTFKVYLQQIQNEDDETPADDEDEEPAGDKDEADLEKKAGVDLKTWDKKSLVRPIKKSKKTIEKAADFKVYYKKRKKLAEVMNSAETDFLKKQLDLKLQEAPELKDKRAKLLSSAFDSSKWKAEAASSGEKLSIAANLSERDWSVITRVNCLLSGHQMTFDNMEVTESEGNGPKDPKKTKILRLPSAFKLKARIFDEYEVVAPAGQGAIPFHIPRYRVDDASYVEVVETQNVVKSSLAKSSFSNNSLEASVSGGFWGVSAAAKAGYAQSDAEKSLNANTTDHHKVHITYNFPRVTVILDTDSLQPTDDMKEAIAKVSNKDALNAFSEKYGDIFARRVKLGGKLTSTSDIKSTTTSTESSREKALKISAAASFSAAVASGSAEGSFATGSKNKTGTEDQKFNSNLNWEATGGDTTLCNDPPNWCSTVGNYYNWRIVELDDVVPLPTFLSSFPGFEHTERRFEIAAGFQKVTSGLHIYTKIRLVETKTGELLRASSNSNPLKTAVEKIAAAGQGTSPSFSTPTDDLLSQLSKGGVSIEKHEKDDSSVWVLARWVEKDQGRVYSYGDRTYLFNTSMPEGANYLGATTSIAKTQGSGFLYPTTESEKAWFTLSPAGKNPHSSGFLENNDTVEIRVRDKSGSADLGVLMQSSYAAGSGGDDTEIDKEIRKVPGIAPRMRKEGKNKSDQVLQPNDDRILQFRVEIVESSTEL</sequence>
<gene>
    <name evidence="3" type="ORF">N7492_004762</name>
</gene>
<evidence type="ECO:0000313" key="3">
    <source>
        <dbReference type="EMBL" id="KAJ5172169.1"/>
    </source>
</evidence>
<feature type="domain" description="MACPF-like" evidence="2">
    <location>
        <begin position="350"/>
        <end position="517"/>
    </location>
</feature>
<dbReference type="Proteomes" id="UP001146351">
    <property type="component" value="Unassembled WGS sequence"/>
</dbReference>
<organism evidence="3 4">
    <name type="scientific">Penicillium capsulatum</name>
    <dbReference type="NCBI Taxonomy" id="69766"/>
    <lineage>
        <taxon>Eukaryota</taxon>
        <taxon>Fungi</taxon>
        <taxon>Dikarya</taxon>
        <taxon>Ascomycota</taxon>
        <taxon>Pezizomycotina</taxon>
        <taxon>Eurotiomycetes</taxon>
        <taxon>Eurotiomycetidae</taxon>
        <taxon>Eurotiales</taxon>
        <taxon>Aspergillaceae</taxon>
        <taxon>Penicillium</taxon>
    </lineage>
</organism>
<comment type="caution">
    <text evidence="3">The sequence shown here is derived from an EMBL/GenBank/DDBJ whole genome shotgun (WGS) entry which is preliminary data.</text>
</comment>